<dbReference type="Gene3D" id="3.40.50.2000">
    <property type="entry name" value="Glycogen Phosphorylase B"/>
    <property type="match status" value="2"/>
</dbReference>
<dbReference type="PANTHER" id="PTHR45947:SF3">
    <property type="entry name" value="SULFOQUINOVOSYL TRANSFERASE SQD2"/>
    <property type="match status" value="1"/>
</dbReference>
<evidence type="ECO:0000259" key="1">
    <source>
        <dbReference type="Pfam" id="PF13439"/>
    </source>
</evidence>
<feature type="domain" description="Glycosyltransferase subfamily 4-like N-terminal" evidence="1">
    <location>
        <begin position="21"/>
        <end position="172"/>
    </location>
</feature>
<reference evidence="2 3" key="1">
    <citation type="submission" date="2007-05" db="EMBL/GenBank/DDBJ databases">
        <title>Complete sequence of chromosome of Acidiphilium cryptum JF-5.</title>
        <authorList>
            <consortium name="US DOE Joint Genome Institute"/>
            <person name="Copeland A."/>
            <person name="Lucas S."/>
            <person name="Lapidus A."/>
            <person name="Barry K."/>
            <person name="Detter J.C."/>
            <person name="Glavina del Rio T."/>
            <person name="Hammon N."/>
            <person name="Israni S."/>
            <person name="Dalin E."/>
            <person name="Tice H."/>
            <person name="Pitluck S."/>
            <person name="Sims D."/>
            <person name="Brettin T."/>
            <person name="Bruce D."/>
            <person name="Han C."/>
            <person name="Schmutz J."/>
            <person name="Larimer F."/>
            <person name="Land M."/>
            <person name="Hauser L."/>
            <person name="Kyrpides N."/>
            <person name="Kim E."/>
            <person name="Magnuson T."/>
            <person name="Richardson P."/>
        </authorList>
    </citation>
    <scope>NUCLEOTIDE SEQUENCE [LARGE SCALE GENOMIC DNA]</scope>
    <source>
        <strain evidence="2 3">JF-5</strain>
    </source>
</reference>
<proteinExistence type="predicted"/>
<dbReference type="Pfam" id="PF13439">
    <property type="entry name" value="Glyco_transf_4"/>
    <property type="match status" value="1"/>
</dbReference>
<dbReference type="CDD" id="cd03814">
    <property type="entry name" value="GT4-like"/>
    <property type="match status" value="1"/>
</dbReference>
<dbReference type="PANTHER" id="PTHR45947">
    <property type="entry name" value="SULFOQUINOVOSYL TRANSFERASE SQD2"/>
    <property type="match status" value="1"/>
</dbReference>
<dbReference type="AlphaFoldDB" id="A5G2N2"/>
<evidence type="ECO:0000313" key="3">
    <source>
        <dbReference type="Proteomes" id="UP000000245"/>
    </source>
</evidence>
<dbReference type="STRING" id="349163.Acry_2924"/>
<organism evidence="2 3">
    <name type="scientific">Acidiphilium cryptum (strain JF-5)</name>
    <dbReference type="NCBI Taxonomy" id="349163"/>
    <lineage>
        <taxon>Bacteria</taxon>
        <taxon>Pseudomonadati</taxon>
        <taxon>Pseudomonadota</taxon>
        <taxon>Alphaproteobacteria</taxon>
        <taxon>Acetobacterales</taxon>
        <taxon>Acidocellaceae</taxon>
        <taxon>Acidiphilium</taxon>
    </lineage>
</organism>
<dbReference type="InterPro" id="IPR028098">
    <property type="entry name" value="Glyco_trans_4-like_N"/>
</dbReference>
<sequence length="350" mass="37911">MRHLPDPAGIMIVTDAWHAQVNGVVRTLSMLADQLARLGQRVLVVGPDRFLTLPCPFYPEIRLAVAPGRRLGRIVDNFAPDALHIATEGPLGVAAARLARRRGWQFTTAYHTRFPDYLAARTALPRRLSYAWLRRFHLHGAGTMVATVSLADELRARGFSNTLLWSRGVDADLFNPGRAIDLPYERPIFLSVGRLAVEKNLPAFLDLDLPGTKLIVGDGPARPALERRHAGPRTVFLGTRHGPDLASLFASADVFVFPSRTDTFGLVVLEALASGTPVAAFPVAGPADIIGGATPPVGVLDEDLGSAALAALKLDRADCRRFAERHSWASCAALFMRHLVPIRGRGPAPD</sequence>
<dbReference type="KEGG" id="acr:Acry_2924"/>
<dbReference type="SUPFAM" id="SSF53756">
    <property type="entry name" value="UDP-Glycosyltransferase/glycogen phosphorylase"/>
    <property type="match status" value="1"/>
</dbReference>
<dbReference type="CAZy" id="GT4">
    <property type="family name" value="Glycosyltransferase Family 4"/>
</dbReference>
<gene>
    <name evidence="2" type="ordered locus">Acry_2924</name>
</gene>
<keyword evidence="2" id="KW-0808">Transferase</keyword>
<dbReference type="Pfam" id="PF13692">
    <property type="entry name" value="Glyco_trans_1_4"/>
    <property type="match status" value="1"/>
</dbReference>
<dbReference type="EMBL" id="CP000697">
    <property type="protein sequence ID" value="ABQ32114.1"/>
    <property type="molecule type" value="Genomic_DNA"/>
</dbReference>
<protein>
    <submittedName>
        <fullName evidence="2">Glycosyl transferase, group 1</fullName>
    </submittedName>
</protein>
<evidence type="ECO:0000313" key="2">
    <source>
        <dbReference type="EMBL" id="ABQ32114.1"/>
    </source>
</evidence>
<name>A5G2N2_ACICJ</name>
<keyword evidence="3" id="KW-1185">Reference proteome</keyword>
<dbReference type="GO" id="GO:0016757">
    <property type="term" value="F:glycosyltransferase activity"/>
    <property type="evidence" value="ECO:0007669"/>
    <property type="project" value="UniProtKB-ARBA"/>
</dbReference>
<dbReference type="Proteomes" id="UP000000245">
    <property type="component" value="Chromosome"/>
</dbReference>
<dbReference type="InterPro" id="IPR050194">
    <property type="entry name" value="Glycosyltransferase_grp1"/>
</dbReference>
<dbReference type="eggNOG" id="COG0438">
    <property type="taxonomic scope" value="Bacteria"/>
</dbReference>
<accession>A5G2N2</accession>
<dbReference type="HOGENOM" id="CLU_009583_2_0_5"/>
<dbReference type="RefSeq" id="WP_007421714.1">
    <property type="nucleotide sequence ID" value="NC_009484.1"/>
</dbReference>